<gene>
    <name evidence="4" type="primary">LOC115728354</name>
</gene>
<dbReference type="Proteomes" id="UP000827889">
    <property type="component" value="Chromosome 6"/>
</dbReference>
<feature type="chain" id="PRO_5034252881" evidence="2">
    <location>
        <begin position="27"/>
        <end position="142"/>
    </location>
</feature>
<dbReference type="RefSeq" id="XP_030514564.1">
    <property type="nucleotide sequence ID" value="XM_030658704.2"/>
</dbReference>
<keyword evidence="2" id="KW-0732">Signal</keyword>
<feature type="compositionally biased region" description="Polar residues" evidence="1">
    <location>
        <begin position="115"/>
        <end position="124"/>
    </location>
</feature>
<feature type="compositionally biased region" description="Basic and acidic residues" evidence="1">
    <location>
        <begin position="99"/>
        <end position="111"/>
    </location>
</feature>
<feature type="signal peptide" evidence="2">
    <location>
        <begin position="1"/>
        <end position="26"/>
    </location>
</feature>
<reference evidence="4" key="1">
    <citation type="submission" date="2025-08" db="UniProtKB">
        <authorList>
            <consortium name="RefSeq"/>
        </authorList>
    </citation>
    <scope>IDENTIFICATION</scope>
    <source>
        <tissue evidence="4">Leaf</tissue>
    </source>
</reference>
<proteinExistence type="predicted"/>
<organism evidence="3 4">
    <name type="scientific">Rhodamnia argentea</name>
    <dbReference type="NCBI Taxonomy" id="178133"/>
    <lineage>
        <taxon>Eukaryota</taxon>
        <taxon>Viridiplantae</taxon>
        <taxon>Streptophyta</taxon>
        <taxon>Embryophyta</taxon>
        <taxon>Tracheophyta</taxon>
        <taxon>Spermatophyta</taxon>
        <taxon>Magnoliopsida</taxon>
        <taxon>eudicotyledons</taxon>
        <taxon>Gunneridae</taxon>
        <taxon>Pentapetalae</taxon>
        <taxon>rosids</taxon>
        <taxon>malvids</taxon>
        <taxon>Myrtales</taxon>
        <taxon>Myrtaceae</taxon>
        <taxon>Myrtoideae</taxon>
        <taxon>Myrteae</taxon>
        <taxon>Australasian group</taxon>
        <taxon>Rhodamnia</taxon>
    </lineage>
</organism>
<name>A0A8B8MXA0_9MYRT</name>
<evidence type="ECO:0000256" key="1">
    <source>
        <dbReference type="SAM" id="MobiDB-lite"/>
    </source>
</evidence>
<accession>A0A8B8MXA0</accession>
<evidence type="ECO:0000313" key="3">
    <source>
        <dbReference type="Proteomes" id="UP000827889"/>
    </source>
</evidence>
<protein>
    <submittedName>
        <fullName evidence="4">Protein GOLVEN 6-like isoform X2</fullName>
    </submittedName>
</protein>
<keyword evidence="3" id="KW-1185">Reference proteome</keyword>
<sequence length="142" mass="15635">MGSMVVPARLCILSLSILILTTSSYASHHVHALPSLEQAREAPVVSPRNSPRKLRPFEQVAVTIKGRGKEVPTAAPKRKEDKSGGDGVGSREPGPATMHGKDKRGTWREWGEGTDPTQYFTMDYSQVRRRRPIHNKSLPVGP</sequence>
<evidence type="ECO:0000256" key="2">
    <source>
        <dbReference type="SAM" id="SignalP"/>
    </source>
</evidence>
<dbReference type="GeneID" id="115728354"/>
<feature type="region of interest" description="Disordered" evidence="1">
    <location>
        <begin position="64"/>
        <end position="142"/>
    </location>
</feature>
<dbReference type="AlphaFoldDB" id="A0A8B8MXA0"/>
<evidence type="ECO:0000313" key="4">
    <source>
        <dbReference type="RefSeq" id="XP_030514564.1"/>
    </source>
</evidence>
<feature type="region of interest" description="Disordered" evidence="1">
    <location>
        <begin position="39"/>
        <end position="58"/>
    </location>
</feature>